<dbReference type="Pfam" id="PF26639">
    <property type="entry name" value="Het-6_barrel"/>
    <property type="match status" value="1"/>
</dbReference>
<dbReference type="InterPro" id="IPR052895">
    <property type="entry name" value="HetReg/Transcr_Mod"/>
</dbReference>
<dbReference type="PANTHER" id="PTHR24148:SF79">
    <property type="entry name" value="HETEROKARYON INCOMPATIBILITY DOMAIN-CONTAINING PROTEIN"/>
    <property type="match status" value="1"/>
</dbReference>
<comment type="caution">
    <text evidence="2">The sequence shown here is derived from an EMBL/GenBank/DDBJ whole genome shotgun (WGS) entry which is preliminary data.</text>
</comment>
<dbReference type="EMBL" id="LFRF01000003">
    <property type="protein sequence ID" value="KND93714.1"/>
    <property type="molecule type" value="Genomic_DNA"/>
</dbReference>
<proteinExistence type="predicted"/>
<evidence type="ECO:0000259" key="1">
    <source>
        <dbReference type="Pfam" id="PF06985"/>
    </source>
</evidence>
<accession>A0A0L0NI38</accession>
<evidence type="ECO:0000313" key="2">
    <source>
        <dbReference type="EMBL" id="KND93714.1"/>
    </source>
</evidence>
<dbReference type="STRING" id="1163406.A0A0L0NI38"/>
<evidence type="ECO:0000313" key="3">
    <source>
        <dbReference type="Proteomes" id="UP000036947"/>
    </source>
</evidence>
<dbReference type="Proteomes" id="UP000036947">
    <property type="component" value="Unassembled WGS sequence"/>
</dbReference>
<feature type="domain" description="Heterokaryon incompatibility" evidence="1">
    <location>
        <begin position="50"/>
        <end position="245"/>
    </location>
</feature>
<sequence>MVFVYRPLSSQRSEIRLVRFVDPEDIAGLAALPIRLEIRHASLNDRNVQYGALSYAWGDPSQRNAAEVHVNGEPFVIGGNLHAGLAQLRRNGFRSWIWVDSICIQQSDYAEKTWQVAQMGAIFSQVELVYIWLGPHCHETDLAMGFISRIGPRALALGLLDLPARCKTRHHVQDDISKLLSKASQQRYLEHSPTAIRQPELARFAIELFEEPGMTGGPSRNTNLMNGINKIFQREYWYRIWVIQEVALARDAVVLCDAKNVPIDNFHAASNMIRFTRKGAFHRFRPQHTLMTRQKYLDGKEPVTLADIIVPAGRPPLRPFYSASDSQDIVFGVLGIITENESISLRADYRKTPAQIFTALTRALIHHGEQRFVPKQMTPPCHLGHCVPRGEGNMCDIDLPSWVPDWREVGIRGLSDTRASRSGCTVSTHMTWRHRRQTLRAPTRMSNSDASENTGAALMLSQRSCSHQVGSLMASGHCLSLQTRQYIARVIEFANLRAESSPGEDHVWRTITMGDGSWLKDDSSSLTADIACLVRKMTRREPIRASLLTSEQKACIHDYAFLNNLDAYYEQKNSEELLEYVAQHWQDNIKGGANRGRTLFKTAKSMLGLGHTAIQPGDTVTLMWGIGPPIILRARDERSGGGFRFVGDAYVDGIMRGEFLETSPTHETFHIY</sequence>
<dbReference type="InterPro" id="IPR010730">
    <property type="entry name" value="HET"/>
</dbReference>
<name>A0A0L0NI38_TOLOC</name>
<reference evidence="2 3" key="1">
    <citation type="journal article" date="2015" name="BMC Genomics">
        <title>The genome of the truffle-parasite Tolypocladium ophioglossoides and the evolution of antifungal peptaibiotics.</title>
        <authorList>
            <person name="Quandt C.A."/>
            <person name="Bushley K.E."/>
            <person name="Spatafora J.W."/>
        </authorList>
    </citation>
    <scope>NUCLEOTIDE SEQUENCE [LARGE SCALE GENOMIC DNA]</scope>
    <source>
        <strain evidence="2 3">CBS 100239</strain>
    </source>
</reference>
<dbReference type="OrthoDB" id="4928236at2759"/>
<dbReference type="Pfam" id="PF06985">
    <property type="entry name" value="HET"/>
    <property type="match status" value="1"/>
</dbReference>
<protein>
    <submittedName>
        <fullName evidence="2">Heterokaryon incompatibility protein 6, OR allele</fullName>
    </submittedName>
</protein>
<keyword evidence="3" id="KW-1185">Reference proteome</keyword>
<organism evidence="2 3">
    <name type="scientific">Tolypocladium ophioglossoides (strain CBS 100239)</name>
    <name type="common">Snaketongue truffleclub</name>
    <name type="synonym">Elaphocordyceps ophioglossoides</name>
    <dbReference type="NCBI Taxonomy" id="1163406"/>
    <lineage>
        <taxon>Eukaryota</taxon>
        <taxon>Fungi</taxon>
        <taxon>Dikarya</taxon>
        <taxon>Ascomycota</taxon>
        <taxon>Pezizomycotina</taxon>
        <taxon>Sordariomycetes</taxon>
        <taxon>Hypocreomycetidae</taxon>
        <taxon>Hypocreales</taxon>
        <taxon>Ophiocordycipitaceae</taxon>
        <taxon>Tolypocladium</taxon>
    </lineage>
</organism>
<dbReference type="PANTHER" id="PTHR24148">
    <property type="entry name" value="ANKYRIN REPEAT DOMAIN-CONTAINING PROTEIN 39 HOMOLOG-RELATED"/>
    <property type="match status" value="1"/>
</dbReference>
<dbReference type="AlphaFoldDB" id="A0A0L0NI38"/>
<gene>
    <name evidence="2" type="ORF">TOPH_01473</name>
</gene>